<evidence type="ECO:0000256" key="13">
    <source>
        <dbReference type="SAM" id="MobiDB-lite"/>
    </source>
</evidence>
<comment type="subcellular location">
    <subcellularLocation>
        <location evidence="2 11">Cell membrane</location>
        <topology evidence="2 11">Lipid-anchor</topology>
    </subcellularLocation>
</comment>
<accession>A0A9X5AML0</accession>
<comment type="caution">
    <text evidence="16">The sequence shown here is derived from an EMBL/GenBank/DDBJ whole genome shotgun (WGS) entry which is preliminary data.</text>
</comment>
<evidence type="ECO:0000256" key="5">
    <source>
        <dbReference type="ARBA" id="ARBA00022729"/>
    </source>
</evidence>
<sequence length="544" mass="61314">MKKYFAAAAALAVTLTLGACSNKDEVSIKLPNGNENFITSDVYNVTKQELFNDMVETGGIVALLNQVDYDVLSTKYEIDTTQIDQMIDMYKSIYSDFDQFLALQGFNSEEEVREYLALNLYREAAVKASITVTDEEIQARYDETYKKEETTIEESSSEATTDETTTEEATTEEIPTLDEVKDSITETLVKEKMTDEVVVAALAKEREDAGFTIYNTFLQDQYKEISSTYTENKTKSDLIAKTNEKEYTVEDLYNELVPAYGLSTGISILDTHLLEDKYSYDEKEVKALIDEFKVNWGSNYYAYMAQYGLMNDEEIFNYFKLAALQDAAFAAEYPITDEQLQAAYNEYTPNISARHILVEDEETAKDLIAQLDAAEDKEAKFEELAKEYSKDGSASNGGDLGSFGKGQMVSEFENAAFALNVGEYTEEPVKTQYGYHVIYKYAEDEKPSFDDLKDELETTIRSEEYTQLKLEAILIKYRTEANVKFTDESVQKRYDAIVANIQDSLSAEEGTDNTTTEETATQSSDDVTTDEGTDASDNTEEAAE</sequence>
<evidence type="ECO:0000256" key="14">
    <source>
        <dbReference type="SAM" id="SignalP"/>
    </source>
</evidence>
<comment type="similarity">
    <text evidence="3 11">Belongs to the PrsA family.</text>
</comment>
<keyword evidence="12" id="KW-0175">Coiled coil</keyword>
<evidence type="ECO:0000313" key="16">
    <source>
        <dbReference type="EMBL" id="MTK20368.1"/>
    </source>
</evidence>
<dbReference type="SUPFAM" id="SSF54534">
    <property type="entry name" value="FKBP-like"/>
    <property type="match status" value="1"/>
</dbReference>
<evidence type="ECO:0000256" key="7">
    <source>
        <dbReference type="ARBA" id="ARBA00023136"/>
    </source>
</evidence>
<comment type="catalytic activity">
    <reaction evidence="1 11">
        <text>[protein]-peptidylproline (omega=180) = [protein]-peptidylproline (omega=0)</text>
        <dbReference type="Rhea" id="RHEA:16237"/>
        <dbReference type="Rhea" id="RHEA-COMP:10747"/>
        <dbReference type="Rhea" id="RHEA-COMP:10748"/>
        <dbReference type="ChEBI" id="CHEBI:83833"/>
        <dbReference type="ChEBI" id="CHEBI:83834"/>
        <dbReference type="EC" id="5.2.1.8"/>
    </reaction>
</comment>
<protein>
    <recommendedName>
        <fullName evidence="11">Foldase protein PrsA</fullName>
        <ecNumber evidence="11">5.2.1.8</ecNumber>
    </recommendedName>
</protein>
<feature type="compositionally biased region" description="Acidic residues" evidence="13">
    <location>
        <begin position="151"/>
        <end position="171"/>
    </location>
</feature>
<feature type="compositionally biased region" description="Low complexity" evidence="13">
    <location>
        <begin position="512"/>
        <end position="521"/>
    </location>
</feature>
<feature type="region of interest" description="Disordered" evidence="13">
    <location>
        <begin position="503"/>
        <end position="544"/>
    </location>
</feature>
<dbReference type="InterPro" id="IPR023058">
    <property type="entry name" value="PPIase_PpiC_CS"/>
</dbReference>
<dbReference type="PROSITE" id="PS01096">
    <property type="entry name" value="PPIC_PPIASE_1"/>
    <property type="match status" value="1"/>
</dbReference>
<feature type="chain" id="PRO_5040846941" description="Foldase protein PrsA" evidence="14">
    <location>
        <begin position="20"/>
        <end position="544"/>
    </location>
</feature>
<keyword evidence="5 11" id="KW-0732">Signal</keyword>
<dbReference type="EC" id="5.2.1.8" evidence="11"/>
<keyword evidence="9 11" id="KW-0413">Isomerase</keyword>
<evidence type="ECO:0000256" key="4">
    <source>
        <dbReference type="ARBA" id="ARBA00022475"/>
    </source>
</evidence>
<dbReference type="InterPro" id="IPR000297">
    <property type="entry name" value="PPIase_PpiC"/>
</dbReference>
<evidence type="ECO:0000313" key="17">
    <source>
        <dbReference type="Proteomes" id="UP000487649"/>
    </source>
</evidence>
<gene>
    <name evidence="11" type="primary">prsA</name>
    <name evidence="16" type="ORF">GMA92_02800</name>
</gene>
<evidence type="ECO:0000256" key="3">
    <source>
        <dbReference type="ARBA" id="ARBA00006071"/>
    </source>
</evidence>
<keyword evidence="4 11" id="KW-1003">Cell membrane</keyword>
<evidence type="ECO:0000256" key="9">
    <source>
        <dbReference type="ARBA" id="ARBA00023235"/>
    </source>
</evidence>
<organism evidence="16 17">
    <name type="scientific">Turicibacter sanguinis</name>
    <dbReference type="NCBI Taxonomy" id="154288"/>
    <lineage>
        <taxon>Bacteria</taxon>
        <taxon>Bacillati</taxon>
        <taxon>Bacillota</taxon>
        <taxon>Erysipelotrichia</taxon>
        <taxon>Erysipelotrichales</taxon>
        <taxon>Turicibacteraceae</taxon>
        <taxon>Turicibacter</taxon>
    </lineage>
</organism>
<feature type="signal peptide" evidence="14">
    <location>
        <begin position="1"/>
        <end position="19"/>
    </location>
</feature>
<keyword evidence="7 11" id="KW-0472">Membrane</keyword>
<name>A0A9X5AML0_9FIRM</name>
<dbReference type="EMBL" id="WMQE01000004">
    <property type="protein sequence ID" value="MTK20368.1"/>
    <property type="molecule type" value="Genomic_DNA"/>
</dbReference>
<proteinExistence type="inferred from homology"/>
<dbReference type="InterPro" id="IPR046357">
    <property type="entry name" value="PPIase_dom_sf"/>
</dbReference>
<evidence type="ECO:0000256" key="10">
    <source>
        <dbReference type="ARBA" id="ARBA00023288"/>
    </source>
</evidence>
<dbReference type="Pfam" id="PF00639">
    <property type="entry name" value="Rotamase"/>
    <property type="match status" value="1"/>
</dbReference>
<feature type="compositionally biased region" description="Acidic residues" evidence="13">
    <location>
        <begin position="527"/>
        <end position="544"/>
    </location>
</feature>
<evidence type="ECO:0000256" key="1">
    <source>
        <dbReference type="ARBA" id="ARBA00000971"/>
    </source>
</evidence>
<dbReference type="AlphaFoldDB" id="A0A9X5AML0"/>
<keyword evidence="6 11" id="KW-0697">Rotamase</keyword>
<dbReference type="InterPro" id="IPR027304">
    <property type="entry name" value="Trigger_fact/SurA_dom_sf"/>
</dbReference>
<dbReference type="GO" id="GO:0005886">
    <property type="term" value="C:plasma membrane"/>
    <property type="evidence" value="ECO:0007669"/>
    <property type="project" value="UniProtKB-SubCell"/>
</dbReference>
<comment type="function">
    <text evidence="11">Plays a major role in protein secretion by helping the post-translocational extracellular folding of several secreted proteins.</text>
</comment>
<keyword evidence="8 11" id="KW-0564">Palmitate</keyword>
<evidence type="ECO:0000256" key="11">
    <source>
        <dbReference type="HAMAP-Rule" id="MF_01145"/>
    </source>
</evidence>
<dbReference type="GO" id="GO:0003755">
    <property type="term" value="F:peptidyl-prolyl cis-trans isomerase activity"/>
    <property type="evidence" value="ECO:0007669"/>
    <property type="project" value="UniProtKB-UniRule"/>
</dbReference>
<evidence type="ECO:0000259" key="15">
    <source>
        <dbReference type="PROSITE" id="PS50198"/>
    </source>
</evidence>
<evidence type="ECO:0000256" key="6">
    <source>
        <dbReference type="ARBA" id="ARBA00023110"/>
    </source>
</evidence>
<dbReference type="InterPro" id="IPR023059">
    <property type="entry name" value="Foldase_PrsA"/>
</dbReference>
<evidence type="ECO:0000256" key="12">
    <source>
        <dbReference type="SAM" id="Coils"/>
    </source>
</evidence>
<dbReference type="PANTHER" id="PTHR47245:SF1">
    <property type="entry name" value="FOLDASE PROTEIN PRSA"/>
    <property type="match status" value="1"/>
</dbReference>
<dbReference type="InterPro" id="IPR050245">
    <property type="entry name" value="PrsA_foldase"/>
</dbReference>
<keyword evidence="10 11" id="KW-0449">Lipoprotein</keyword>
<dbReference type="SUPFAM" id="SSF109998">
    <property type="entry name" value="Triger factor/SurA peptide-binding domain-like"/>
    <property type="match status" value="1"/>
</dbReference>
<evidence type="ECO:0000256" key="8">
    <source>
        <dbReference type="ARBA" id="ARBA00023139"/>
    </source>
</evidence>
<feature type="region of interest" description="Disordered" evidence="13">
    <location>
        <begin position="146"/>
        <end position="172"/>
    </location>
</feature>
<dbReference type="PROSITE" id="PS50198">
    <property type="entry name" value="PPIC_PPIASE_2"/>
    <property type="match status" value="1"/>
</dbReference>
<dbReference type="Gene3D" id="3.10.50.40">
    <property type="match status" value="1"/>
</dbReference>
<dbReference type="HAMAP" id="MF_01145">
    <property type="entry name" value="Foldase_PrsA"/>
    <property type="match status" value="1"/>
</dbReference>
<dbReference type="PANTHER" id="PTHR47245">
    <property type="entry name" value="PEPTIDYLPROLYL ISOMERASE"/>
    <property type="match status" value="1"/>
</dbReference>
<feature type="domain" description="PpiC" evidence="15">
    <location>
        <begin position="348"/>
        <end position="442"/>
    </location>
</feature>
<dbReference type="PROSITE" id="PS51257">
    <property type="entry name" value="PROKAR_LIPOPROTEIN"/>
    <property type="match status" value="1"/>
</dbReference>
<dbReference type="GO" id="GO:0006457">
    <property type="term" value="P:protein folding"/>
    <property type="evidence" value="ECO:0007669"/>
    <property type="project" value="UniProtKB-UniRule"/>
</dbReference>
<dbReference type="Proteomes" id="UP000487649">
    <property type="component" value="Unassembled WGS sequence"/>
</dbReference>
<evidence type="ECO:0000256" key="2">
    <source>
        <dbReference type="ARBA" id="ARBA00004193"/>
    </source>
</evidence>
<reference evidence="16 17" key="1">
    <citation type="journal article" date="2019" name="Nat. Med.">
        <title>A library of human gut bacterial isolates paired with longitudinal multiomics data enables mechanistic microbiome research.</title>
        <authorList>
            <person name="Poyet M."/>
            <person name="Groussin M."/>
            <person name="Gibbons S.M."/>
            <person name="Avila-Pacheco J."/>
            <person name="Jiang X."/>
            <person name="Kearney S.M."/>
            <person name="Perrotta A.R."/>
            <person name="Berdy B."/>
            <person name="Zhao S."/>
            <person name="Lieberman T.D."/>
            <person name="Swanson P.K."/>
            <person name="Smith M."/>
            <person name="Roesemann S."/>
            <person name="Alexander J.E."/>
            <person name="Rich S.A."/>
            <person name="Livny J."/>
            <person name="Vlamakis H."/>
            <person name="Clish C."/>
            <person name="Bullock K."/>
            <person name="Deik A."/>
            <person name="Scott J."/>
            <person name="Pierce K.A."/>
            <person name="Xavier R.J."/>
            <person name="Alm E.J."/>
        </authorList>
    </citation>
    <scope>NUCLEOTIDE SEQUENCE [LARGE SCALE GENOMIC DNA]</scope>
    <source>
        <strain evidence="16 17">BIOML-A198</strain>
    </source>
</reference>
<dbReference type="RefSeq" id="WP_006785687.1">
    <property type="nucleotide sequence ID" value="NZ_CAJJOK010000004.1"/>
</dbReference>
<feature type="coiled-coil region" evidence="12">
    <location>
        <begin position="357"/>
        <end position="391"/>
    </location>
</feature>